<organism evidence="3 4">
    <name type="scientific">Didymosphaeria variabile</name>
    <dbReference type="NCBI Taxonomy" id="1932322"/>
    <lineage>
        <taxon>Eukaryota</taxon>
        <taxon>Fungi</taxon>
        <taxon>Dikarya</taxon>
        <taxon>Ascomycota</taxon>
        <taxon>Pezizomycotina</taxon>
        <taxon>Dothideomycetes</taxon>
        <taxon>Pleosporomycetidae</taxon>
        <taxon>Pleosporales</taxon>
        <taxon>Massarineae</taxon>
        <taxon>Didymosphaeriaceae</taxon>
        <taxon>Didymosphaeria</taxon>
    </lineage>
</organism>
<dbReference type="GeneID" id="80909407"/>
<gene>
    <name evidence="3" type="ORF">N0V89_005877</name>
</gene>
<protein>
    <recommendedName>
        <fullName evidence="2">Nephrocystin 3-like N-terminal domain-containing protein</fullName>
    </recommendedName>
</protein>
<dbReference type="Proteomes" id="UP001140513">
    <property type="component" value="Unassembled WGS sequence"/>
</dbReference>
<keyword evidence="1" id="KW-0677">Repeat</keyword>
<evidence type="ECO:0000313" key="4">
    <source>
        <dbReference type="Proteomes" id="UP001140513"/>
    </source>
</evidence>
<dbReference type="RefSeq" id="XP_056071918.1">
    <property type="nucleotide sequence ID" value="XM_056214651.1"/>
</dbReference>
<dbReference type="PANTHER" id="PTHR40619:SF3">
    <property type="entry name" value="FUNGAL STAND N-TERMINAL GOODBYE DOMAIN-CONTAINING PROTEIN"/>
    <property type="match status" value="1"/>
</dbReference>
<evidence type="ECO:0000313" key="3">
    <source>
        <dbReference type="EMBL" id="KAJ4354144.1"/>
    </source>
</evidence>
<evidence type="ECO:0000256" key="1">
    <source>
        <dbReference type="ARBA" id="ARBA00022737"/>
    </source>
</evidence>
<dbReference type="OrthoDB" id="5419927at2759"/>
<dbReference type="AlphaFoldDB" id="A0A9W9CBW7"/>
<sequence length="662" mass="73987">MGRTCWSKTGSISTRLISTQSSDRTVSTAKEPELLNSSSRKLGKVSTANQAKCSDNSRHLTDEFCNIIQQYESVLFTQARSAKINIRGAHSWDEVIRAAKDTEAAYIEEAKKGAKGAVRGYLRQFGDYSATATPWIGLLPNDKYFSVLCGGLKIVLGVGAVWFEITARRSERRIEIFEAFETLPAVIEKTQRCHEIFPDSLELRDRALTVYLDILMMIEAMIACLMDKKLLTRIKDGLKGPLADQDLDEKKRRFHMSMEALEEQVNHLHLSSSAKTNASIANMGPSVHRTENVVLSIDNTTKVLHSSARTVVAGIDGLRSDVTSHEQATQMLKKEIEMQRQAIELQSQAHNSLSSLLQDVIKNAEWYTARVQRAYDAIDRNVDLRGLQLQLGSHLGHTLEDVGQDLDLVTRNAQSCDAQSQGAMHWVLQSPRLKRWIQSPYSDVLAVDGNLEDGMARYSSTSLLCGMLIQSLREQKGVHVLHFFCGTHSSRFDPLSGPRGLLQSLIAQLLSIQQFDVGFLRFGQWEGGLRANSINTLCRLFKRLVEQLPNSVVFCIIDGISIFEVETWLDELHLVVRTLLETVADEQLIARLKFLGTAASRSRCLNSLLSERDRLSVPTNGGDQRLLTSRSAYSELVDGRRSPMFGAGGHSSYEDMYDKGFD</sequence>
<evidence type="ECO:0000259" key="2">
    <source>
        <dbReference type="Pfam" id="PF24883"/>
    </source>
</evidence>
<accession>A0A9W9CBW7</accession>
<proteinExistence type="predicted"/>
<dbReference type="PANTHER" id="PTHR40619">
    <property type="entry name" value="FUNGAL STAND N-TERMINAL GOODBYE DOMAIN-CONTAINING PROTEIN"/>
    <property type="match status" value="1"/>
</dbReference>
<reference evidence="3" key="1">
    <citation type="submission" date="2022-10" db="EMBL/GenBank/DDBJ databases">
        <title>Tapping the CABI collections for fungal endophytes: first genome assemblies for Collariella, Neodidymelliopsis, Ascochyta clinopodiicola, Didymella pomorum, Didymosphaeria variabile, Neocosmospora piperis and Neocucurbitaria cava.</title>
        <authorList>
            <person name="Hill R."/>
        </authorList>
    </citation>
    <scope>NUCLEOTIDE SEQUENCE</scope>
    <source>
        <strain evidence="3">IMI 356815</strain>
    </source>
</reference>
<dbReference type="InterPro" id="IPR056884">
    <property type="entry name" value="NPHP3-like_N"/>
</dbReference>
<feature type="domain" description="Nephrocystin 3-like N-terminal" evidence="2">
    <location>
        <begin position="423"/>
        <end position="561"/>
    </location>
</feature>
<comment type="caution">
    <text evidence="3">The sequence shown here is derived from an EMBL/GenBank/DDBJ whole genome shotgun (WGS) entry which is preliminary data.</text>
</comment>
<dbReference type="EMBL" id="JAPEUX010000004">
    <property type="protein sequence ID" value="KAJ4354144.1"/>
    <property type="molecule type" value="Genomic_DNA"/>
</dbReference>
<dbReference type="Pfam" id="PF24883">
    <property type="entry name" value="NPHP3_N"/>
    <property type="match status" value="1"/>
</dbReference>
<keyword evidence="4" id="KW-1185">Reference proteome</keyword>
<name>A0A9W9CBW7_9PLEO</name>